<evidence type="ECO:0000259" key="2">
    <source>
        <dbReference type="Pfam" id="PF01425"/>
    </source>
</evidence>
<dbReference type="InterPro" id="IPR036928">
    <property type="entry name" value="AS_sf"/>
</dbReference>
<evidence type="ECO:0000259" key="3">
    <source>
        <dbReference type="Pfam" id="PF26053"/>
    </source>
</evidence>
<accession>A0A1B9H0H3</accession>
<evidence type="ECO:0000256" key="1">
    <source>
        <dbReference type="SAM" id="SignalP"/>
    </source>
</evidence>
<feature type="signal peptide" evidence="1">
    <location>
        <begin position="1"/>
        <end position="21"/>
    </location>
</feature>
<dbReference type="PANTHER" id="PTHR46310:SF7">
    <property type="entry name" value="AMIDASE 1"/>
    <property type="match status" value="1"/>
</dbReference>
<dbReference type="PANTHER" id="PTHR46310">
    <property type="entry name" value="AMIDASE 1"/>
    <property type="match status" value="1"/>
</dbReference>
<sequence length="753" mass="82959">MLKLLTVLTTVFLVSLSLTLGSPVPERGGISTQSPAHALDVVPIPPWPFRVNLQSASSVDVAGQDALVKGKVVYFSRGDIDYFTPYHCPSYTVSASLSASRWSPHFEPLVLLSIPPPPEGIVTQQHMKPLVDSYLAEDDVLTAKFFKTVFLHLNGEGPSQLPLEMSAVVYLMREMGTKRLILDPSVYLTCHGPGGCLPAISLINLARPLDKGTAGPYIAHTRSEEEEAEEGFDLFPVFRLYSDVFHTFVMGVYPLNDGSGRYMPLDKSDPEGHKLIPVPSKLYAQGGEADKPLAGFRTAIKDVYDIKGLRTAAGSRAFGEWKGSANETAPSVAILERAGAIIVGKAKTSPFAAHDQAFDDLAPYSPRNDQGQSCAGSSSCPACAIAAYDWLDFTVGTDSGGSIRGPAAAVGLYGNRPSHGLLPMSGVISSLRWSDTAGVLTRSSSMLHKILSTWYADSTANRRHNHLPANILVPSDDLPMMRKDIKELVHKFVQDTEKTFGMKTEMINMTEALPPKDEILSAQQFHDLIYADQWRALGKPFVEAYERSHGGRIPPISGYMHAKWHDAQNQAWDAHRFDEYRKLFENTGDWFNELIGRDEETCSKSIFMEPMILHRLPAYRDQDLTDTRTPLGERYKWVALLTALRVCHPFHGSLSFMADGGIKHQRCPHYVVPIGQVPFQSLVSEKEEMQTVSMSLIAYSGCEASFYIMRRAEADPPLTVVAAATHSYMLLDLISKLNHIGILKDVKTGLTAF</sequence>
<dbReference type="InterPro" id="IPR058329">
    <property type="entry name" value="Arp1_N"/>
</dbReference>
<dbReference type="Proteomes" id="UP000092666">
    <property type="component" value="Unassembled WGS sequence"/>
</dbReference>
<evidence type="ECO:0000313" key="5">
    <source>
        <dbReference type="Proteomes" id="UP000092666"/>
    </source>
</evidence>
<feature type="domain" description="Amidase" evidence="2">
    <location>
        <begin position="285"/>
        <end position="463"/>
    </location>
</feature>
<dbReference type="SUPFAM" id="SSF75304">
    <property type="entry name" value="Amidase signature (AS) enzymes"/>
    <property type="match status" value="1"/>
</dbReference>
<dbReference type="Pfam" id="PF26053">
    <property type="entry name" value="DUF8016"/>
    <property type="match status" value="1"/>
</dbReference>
<dbReference type="EMBL" id="KI669494">
    <property type="protein sequence ID" value="OCF36765.1"/>
    <property type="molecule type" value="Genomic_DNA"/>
</dbReference>
<keyword evidence="1" id="KW-0732">Signal</keyword>
<proteinExistence type="predicted"/>
<dbReference type="STRING" id="1296120.A0A1B9H0H3"/>
<dbReference type="AlphaFoldDB" id="A0A1B9H0H3"/>
<name>A0A1B9H0H3_9TREE</name>
<dbReference type="OrthoDB" id="5423360at2759"/>
<dbReference type="Pfam" id="PF01425">
    <property type="entry name" value="Amidase"/>
    <property type="match status" value="1"/>
</dbReference>
<organism evidence="4 5">
    <name type="scientific">Kwoniella heveanensis BCC8398</name>
    <dbReference type="NCBI Taxonomy" id="1296120"/>
    <lineage>
        <taxon>Eukaryota</taxon>
        <taxon>Fungi</taxon>
        <taxon>Dikarya</taxon>
        <taxon>Basidiomycota</taxon>
        <taxon>Agaricomycotina</taxon>
        <taxon>Tremellomycetes</taxon>
        <taxon>Tremellales</taxon>
        <taxon>Cryptococcaceae</taxon>
        <taxon>Kwoniella</taxon>
    </lineage>
</organism>
<feature type="chain" id="PRO_5008627498" evidence="1">
    <location>
        <begin position="22"/>
        <end position="753"/>
    </location>
</feature>
<reference evidence="4 5" key="1">
    <citation type="submission" date="2013-07" db="EMBL/GenBank/DDBJ databases">
        <title>The Genome Sequence of Cryptococcus heveanensis BCC8398.</title>
        <authorList>
            <consortium name="The Broad Institute Genome Sequencing Platform"/>
            <person name="Cuomo C."/>
            <person name="Litvintseva A."/>
            <person name="Chen Y."/>
            <person name="Heitman J."/>
            <person name="Sun S."/>
            <person name="Springer D."/>
            <person name="Dromer F."/>
            <person name="Young S.K."/>
            <person name="Zeng Q."/>
            <person name="Gargeya S."/>
            <person name="Fitzgerald M."/>
            <person name="Abouelleil A."/>
            <person name="Alvarado L."/>
            <person name="Berlin A.M."/>
            <person name="Chapman S.B."/>
            <person name="Dewar J."/>
            <person name="Goldberg J."/>
            <person name="Griggs A."/>
            <person name="Gujja S."/>
            <person name="Hansen M."/>
            <person name="Howarth C."/>
            <person name="Imamovic A."/>
            <person name="Larimer J."/>
            <person name="McCowan C."/>
            <person name="Murphy C."/>
            <person name="Pearson M."/>
            <person name="Priest M."/>
            <person name="Roberts A."/>
            <person name="Saif S."/>
            <person name="Shea T."/>
            <person name="Sykes S."/>
            <person name="Wortman J."/>
            <person name="Nusbaum C."/>
            <person name="Birren B."/>
        </authorList>
    </citation>
    <scope>NUCLEOTIDE SEQUENCE [LARGE SCALE GENOMIC DNA]</scope>
    <source>
        <strain evidence="4 5">BCC8398</strain>
    </source>
</reference>
<protein>
    <submittedName>
        <fullName evidence="4">Uncharacterized protein</fullName>
    </submittedName>
</protein>
<dbReference type="Gene3D" id="3.90.1300.10">
    <property type="entry name" value="Amidase signature (AS) domain"/>
    <property type="match status" value="1"/>
</dbReference>
<dbReference type="InterPro" id="IPR023631">
    <property type="entry name" value="Amidase_dom"/>
</dbReference>
<keyword evidence="5" id="KW-1185">Reference proteome</keyword>
<gene>
    <name evidence="4" type="ORF">I316_01361</name>
</gene>
<feature type="domain" description="Scytalone dehydratase-like protein Arp1 N-terminal" evidence="3">
    <location>
        <begin position="118"/>
        <end position="224"/>
    </location>
</feature>
<evidence type="ECO:0000313" key="4">
    <source>
        <dbReference type="EMBL" id="OCF36765.1"/>
    </source>
</evidence>
<reference evidence="5" key="2">
    <citation type="submission" date="2013-12" db="EMBL/GenBank/DDBJ databases">
        <title>Evolution of pathogenesis and genome organization in the Tremellales.</title>
        <authorList>
            <person name="Cuomo C."/>
            <person name="Litvintseva A."/>
            <person name="Heitman J."/>
            <person name="Chen Y."/>
            <person name="Sun S."/>
            <person name="Springer D."/>
            <person name="Dromer F."/>
            <person name="Young S."/>
            <person name="Zeng Q."/>
            <person name="Chapman S."/>
            <person name="Gujja S."/>
            <person name="Saif S."/>
            <person name="Birren B."/>
        </authorList>
    </citation>
    <scope>NUCLEOTIDE SEQUENCE [LARGE SCALE GENOMIC DNA]</scope>
    <source>
        <strain evidence="5">BCC8398</strain>
    </source>
</reference>